<dbReference type="PANTHER" id="PTHR33710:SF71">
    <property type="entry name" value="ENDONUCLEASE_EXONUCLEASE_PHOSPHATASE DOMAIN-CONTAINING PROTEIN"/>
    <property type="match status" value="1"/>
</dbReference>
<protein>
    <recommendedName>
        <fullName evidence="4">Endonuclease/exonuclease/phosphatase</fullName>
    </recommendedName>
</protein>
<feature type="compositionally biased region" description="Basic and acidic residues" evidence="1">
    <location>
        <begin position="11"/>
        <end position="20"/>
    </location>
</feature>
<dbReference type="EMBL" id="BAABME010008756">
    <property type="protein sequence ID" value="GAA0173766.1"/>
    <property type="molecule type" value="Genomic_DNA"/>
</dbReference>
<evidence type="ECO:0008006" key="4">
    <source>
        <dbReference type="Google" id="ProtNLM"/>
    </source>
</evidence>
<dbReference type="Gene3D" id="3.60.10.10">
    <property type="entry name" value="Endonuclease/exonuclease/phosphatase"/>
    <property type="match status" value="1"/>
</dbReference>
<reference evidence="2 3" key="1">
    <citation type="submission" date="2024-01" db="EMBL/GenBank/DDBJ databases">
        <title>The complete chloroplast genome sequence of Lithospermum erythrorhizon: insights into the phylogenetic relationship among Boraginaceae species and the maternal lineages of purple gromwells.</title>
        <authorList>
            <person name="Okada T."/>
            <person name="Watanabe K."/>
        </authorList>
    </citation>
    <scope>NUCLEOTIDE SEQUENCE [LARGE SCALE GENOMIC DNA]</scope>
</reference>
<proteinExistence type="predicted"/>
<feature type="region of interest" description="Disordered" evidence="1">
    <location>
        <begin position="1"/>
        <end position="21"/>
    </location>
</feature>
<accession>A0AAV3REZ5</accession>
<gene>
    <name evidence="2" type="ORF">LIER_27315</name>
</gene>
<sequence length="235" mass="27398">MQDEEGGFLHGRTEEGRDTEGIVSTSSEVVSGLLDLGFLGHPFTWWNKRSGTDTIKIRLDRVLCDPQWCLTFHKATCFHLGMVGADHSPILLNTELRTEKSKRRFVFYRWVGKEGCEEVVRVAWSTQVEGSRWRRKNKILGIEDDEGFWQEGEGRVEREVLRYFEEIFRAHTVCHSKKDTQSVDHRVMEEMNRQLTRAVTSEEVKRAVFEMPADKAPGPDCMTVFFFQSFWHCLF</sequence>
<evidence type="ECO:0000313" key="2">
    <source>
        <dbReference type="EMBL" id="GAA0173766.1"/>
    </source>
</evidence>
<comment type="caution">
    <text evidence="2">The sequence shown here is derived from an EMBL/GenBank/DDBJ whole genome shotgun (WGS) entry which is preliminary data.</text>
</comment>
<dbReference type="SUPFAM" id="SSF56219">
    <property type="entry name" value="DNase I-like"/>
    <property type="match status" value="1"/>
</dbReference>
<evidence type="ECO:0000313" key="3">
    <source>
        <dbReference type="Proteomes" id="UP001454036"/>
    </source>
</evidence>
<dbReference type="PANTHER" id="PTHR33710">
    <property type="entry name" value="BNAC02G09200D PROTEIN"/>
    <property type="match status" value="1"/>
</dbReference>
<organism evidence="2 3">
    <name type="scientific">Lithospermum erythrorhizon</name>
    <name type="common">Purple gromwell</name>
    <name type="synonym">Lithospermum officinale var. erythrorhizon</name>
    <dbReference type="NCBI Taxonomy" id="34254"/>
    <lineage>
        <taxon>Eukaryota</taxon>
        <taxon>Viridiplantae</taxon>
        <taxon>Streptophyta</taxon>
        <taxon>Embryophyta</taxon>
        <taxon>Tracheophyta</taxon>
        <taxon>Spermatophyta</taxon>
        <taxon>Magnoliopsida</taxon>
        <taxon>eudicotyledons</taxon>
        <taxon>Gunneridae</taxon>
        <taxon>Pentapetalae</taxon>
        <taxon>asterids</taxon>
        <taxon>lamiids</taxon>
        <taxon>Boraginales</taxon>
        <taxon>Boraginaceae</taxon>
        <taxon>Boraginoideae</taxon>
        <taxon>Lithospermeae</taxon>
        <taxon>Lithospermum</taxon>
    </lineage>
</organism>
<keyword evidence="3" id="KW-1185">Reference proteome</keyword>
<dbReference type="AlphaFoldDB" id="A0AAV3REZ5"/>
<name>A0AAV3REZ5_LITER</name>
<dbReference type="Proteomes" id="UP001454036">
    <property type="component" value="Unassembled WGS sequence"/>
</dbReference>
<dbReference type="InterPro" id="IPR036691">
    <property type="entry name" value="Endo/exonu/phosph_ase_sf"/>
</dbReference>
<evidence type="ECO:0000256" key="1">
    <source>
        <dbReference type="SAM" id="MobiDB-lite"/>
    </source>
</evidence>